<comment type="similarity">
    <text evidence="1">Belongs to the palmitoyl-protein thioesterase family.</text>
</comment>
<keyword evidence="4 9" id="KW-0732">Signal</keyword>
<reference evidence="10 11" key="1">
    <citation type="journal article" date="2012" name="Science">
        <title>The Paleozoic origin of enzymatic lignin decomposition reconstructed from 31 fungal genomes.</title>
        <authorList>
            <person name="Floudas D."/>
            <person name="Binder M."/>
            <person name="Riley R."/>
            <person name="Barry K."/>
            <person name="Blanchette R.A."/>
            <person name="Henrissat B."/>
            <person name="Martinez A.T."/>
            <person name="Otillar R."/>
            <person name="Spatafora J.W."/>
            <person name="Yadav J.S."/>
            <person name="Aerts A."/>
            <person name="Benoit I."/>
            <person name="Boyd A."/>
            <person name="Carlson A."/>
            <person name="Copeland A."/>
            <person name="Coutinho P.M."/>
            <person name="de Vries R.P."/>
            <person name="Ferreira P."/>
            <person name="Findley K."/>
            <person name="Foster B."/>
            <person name="Gaskell J."/>
            <person name="Glotzer D."/>
            <person name="Gorecki P."/>
            <person name="Heitman J."/>
            <person name="Hesse C."/>
            <person name="Hori C."/>
            <person name="Igarashi K."/>
            <person name="Jurgens J.A."/>
            <person name="Kallen N."/>
            <person name="Kersten P."/>
            <person name="Kohler A."/>
            <person name="Kuees U."/>
            <person name="Kumar T.K.A."/>
            <person name="Kuo A."/>
            <person name="LaButti K."/>
            <person name="Larrondo L.F."/>
            <person name="Lindquist E."/>
            <person name="Ling A."/>
            <person name="Lombard V."/>
            <person name="Lucas S."/>
            <person name="Lundell T."/>
            <person name="Martin R."/>
            <person name="McLaughlin D.J."/>
            <person name="Morgenstern I."/>
            <person name="Morin E."/>
            <person name="Murat C."/>
            <person name="Nagy L.G."/>
            <person name="Nolan M."/>
            <person name="Ohm R.A."/>
            <person name="Patyshakuliyeva A."/>
            <person name="Rokas A."/>
            <person name="Ruiz-Duenas F.J."/>
            <person name="Sabat G."/>
            <person name="Salamov A."/>
            <person name="Samejima M."/>
            <person name="Schmutz J."/>
            <person name="Slot J.C."/>
            <person name="St John F."/>
            <person name="Stenlid J."/>
            <person name="Sun H."/>
            <person name="Sun S."/>
            <person name="Syed K."/>
            <person name="Tsang A."/>
            <person name="Wiebenga A."/>
            <person name="Young D."/>
            <person name="Pisabarro A."/>
            <person name="Eastwood D.C."/>
            <person name="Martin F."/>
            <person name="Cullen D."/>
            <person name="Grigoriev I.V."/>
            <person name="Hibbett D.S."/>
        </authorList>
    </citation>
    <scope>NUCLEOTIDE SEQUENCE [LARGE SCALE GENOMIC DNA]</scope>
    <source>
        <strain evidence="10 11">MD-104</strain>
    </source>
</reference>
<keyword evidence="6" id="KW-1015">Disulfide bond</keyword>
<dbReference type="EC" id="3.1.2.22" evidence="2"/>
<dbReference type="PRINTS" id="PR00414">
    <property type="entry name" value="PPTHIESTRASE"/>
</dbReference>
<protein>
    <recommendedName>
        <fullName evidence="3">Palmitoyl-protein thioesterase 1</fullName>
        <ecNumber evidence="2">3.1.2.22</ecNumber>
    </recommendedName>
    <alternativeName>
        <fullName evidence="8">Palmitoyl-protein hydrolase 1</fullName>
    </alternativeName>
</protein>
<dbReference type="EMBL" id="KB468146">
    <property type="protein sequence ID" value="PCH43918.1"/>
    <property type="molecule type" value="Genomic_DNA"/>
</dbReference>
<evidence type="ECO:0000313" key="11">
    <source>
        <dbReference type="Proteomes" id="UP000218811"/>
    </source>
</evidence>
<dbReference type="OMA" id="KFVMVMF"/>
<evidence type="ECO:0000256" key="4">
    <source>
        <dbReference type="ARBA" id="ARBA00022729"/>
    </source>
</evidence>
<dbReference type="InterPro" id="IPR029058">
    <property type="entry name" value="AB_hydrolase_fold"/>
</dbReference>
<dbReference type="AlphaFoldDB" id="A0A2H3K1C5"/>
<dbReference type="InterPro" id="IPR002472">
    <property type="entry name" value="Palm_thioest"/>
</dbReference>
<dbReference type="SUPFAM" id="SSF53474">
    <property type="entry name" value="alpha/beta-Hydrolases"/>
    <property type="match status" value="1"/>
</dbReference>
<accession>A0A2H3K1C5</accession>
<evidence type="ECO:0000256" key="3">
    <source>
        <dbReference type="ARBA" id="ARBA00014212"/>
    </source>
</evidence>
<evidence type="ECO:0000256" key="9">
    <source>
        <dbReference type="SAM" id="SignalP"/>
    </source>
</evidence>
<keyword evidence="5" id="KW-0378">Hydrolase</keyword>
<name>A0A2H3K1C5_WOLCO</name>
<organism evidence="10 11">
    <name type="scientific">Wolfiporia cocos (strain MD-104)</name>
    <name type="common">Brown rot fungus</name>
    <dbReference type="NCBI Taxonomy" id="742152"/>
    <lineage>
        <taxon>Eukaryota</taxon>
        <taxon>Fungi</taxon>
        <taxon>Dikarya</taxon>
        <taxon>Basidiomycota</taxon>
        <taxon>Agaricomycotina</taxon>
        <taxon>Agaricomycetes</taxon>
        <taxon>Polyporales</taxon>
        <taxon>Phaeolaceae</taxon>
        <taxon>Wolfiporia</taxon>
    </lineage>
</organism>
<evidence type="ECO:0000256" key="2">
    <source>
        <dbReference type="ARBA" id="ARBA00012423"/>
    </source>
</evidence>
<evidence type="ECO:0000256" key="5">
    <source>
        <dbReference type="ARBA" id="ARBA00022801"/>
    </source>
</evidence>
<gene>
    <name evidence="10" type="ORF">WOLCODRAFT_138677</name>
</gene>
<evidence type="ECO:0000256" key="8">
    <source>
        <dbReference type="ARBA" id="ARBA00031934"/>
    </source>
</evidence>
<keyword evidence="11" id="KW-1185">Reference proteome</keyword>
<evidence type="ECO:0000256" key="1">
    <source>
        <dbReference type="ARBA" id="ARBA00010758"/>
    </source>
</evidence>
<proteinExistence type="inferred from homology"/>
<feature type="chain" id="PRO_5013931016" description="Palmitoyl-protein thioesterase 1" evidence="9">
    <location>
        <begin position="21"/>
        <end position="333"/>
    </location>
</feature>
<evidence type="ECO:0000256" key="7">
    <source>
        <dbReference type="ARBA" id="ARBA00023180"/>
    </source>
</evidence>
<keyword evidence="7" id="KW-0325">Glycoprotein</keyword>
<evidence type="ECO:0000256" key="6">
    <source>
        <dbReference type="ARBA" id="ARBA00023157"/>
    </source>
</evidence>
<dbReference type="Proteomes" id="UP000218811">
    <property type="component" value="Unassembled WGS sequence"/>
</dbReference>
<evidence type="ECO:0000313" key="10">
    <source>
        <dbReference type="EMBL" id="PCH43918.1"/>
    </source>
</evidence>
<dbReference type="GO" id="GO:0008474">
    <property type="term" value="F:palmitoyl-(protein) hydrolase activity"/>
    <property type="evidence" value="ECO:0007669"/>
    <property type="project" value="UniProtKB-EC"/>
</dbReference>
<dbReference type="STRING" id="742152.A0A2H3K1C5"/>
<dbReference type="Pfam" id="PF02089">
    <property type="entry name" value="Palm_thioest"/>
    <property type="match status" value="1"/>
</dbReference>
<dbReference type="FunFam" id="3.40.50.1820:FF:000107">
    <property type="entry name" value="Palmitoyl-protein thioesterase 1"/>
    <property type="match status" value="1"/>
</dbReference>
<feature type="signal peptide" evidence="9">
    <location>
        <begin position="1"/>
        <end position="20"/>
    </location>
</feature>
<dbReference type="PANTHER" id="PTHR11247:SF8">
    <property type="entry name" value="PALMITOYL-PROTEIN THIOESTERASE 1"/>
    <property type="match status" value="1"/>
</dbReference>
<sequence>MLISLFLALGALLVQPLCTASPLNGPTSQTPLHVSASQPRPLVIWHGLGDSYGSPGILEFVSMVKDMHPGIFVHSVYLDKNLEEDQRATFYGNVNEQVERVSAQLANITELQGGFDAMGFSQGGQFLRAYVERSNSPPVHNLVTFGSQHMGISDIPGCRPWDLLCQAARRAAQGGVYTQYAQEHLVQAQYYRDPARLETYLASNRFLADINNEAPGAPNATYAANLATLNTLVLVLFLQDKTVVPKESSWFGSYAVPEPEPASASAAAKTIVPMRLQPLYLGDWIGLRTLDERGAVVLETCPGEHMQLSNDCWQPLARRFVGGLVDDATFVVP</sequence>
<dbReference type="Gene3D" id="3.40.50.1820">
    <property type="entry name" value="alpha/beta hydrolase"/>
    <property type="match status" value="1"/>
</dbReference>
<dbReference type="OrthoDB" id="10263094at2759"/>
<dbReference type="PANTHER" id="PTHR11247">
    <property type="entry name" value="PALMITOYL-PROTEIN THIOESTERASE/DOLICHYLDIPHOSPHATASE 1"/>
    <property type="match status" value="1"/>
</dbReference>